<dbReference type="Proteomes" id="UP001237152">
    <property type="component" value="Segment"/>
</dbReference>
<evidence type="ECO:0000313" key="3">
    <source>
        <dbReference type="EMBL" id="QBZ81438.1"/>
    </source>
</evidence>
<evidence type="ECO:0000313" key="4">
    <source>
        <dbReference type="Proteomes" id="UP001237152"/>
    </source>
</evidence>
<reference evidence="3" key="1">
    <citation type="journal article" date="2019" name="Front. Microbiol.">
        <title>Pandoravirus Celtis Illustrates the Microevolution Processes at Work in the Giant Pandoraviridae Genomes.</title>
        <authorList>
            <person name="Legendre M."/>
            <person name="Alempic J.M."/>
            <person name="Philippe N."/>
            <person name="Lartigue A."/>
            <person name="Jeudy S."/>
            <person name="Poirot O."/>
            <person name="Ta N.T."/>
            <person name="Nin S."/>
            <person name="Coute Y."/>
            <person name="Abergel C."/>
            <person name="Claverie J.M."/>
        </authorList>
    </citation>
    <scope>NUCLEOTIDE SEQUENCE</scope>
</reference>
<dbReference type="Pfam" id="PF19185">
    <property type="entry name" value="DUF5867"/>
    <property type="match status" value="1"/>
</dbReference>
<feature type="region of interest" description="Disordered" evidence="1">
    <location>
        <begin position="201"/>
        <end position="230"/>
    </location>
</feature>
<accession>A0A4D6EIV3</accession>
<protein>
    <recommendedName>
        <fullName evidence="2">DUF5867 domain-containing protein</fullName>
    </recommendedName>
</protein>
<evidence type="ECO:0000259" key="2">
    <source>
        <dbReference type="Pfam" id="PF19185"/>
    </source>
</evidence>
<name>A0A4D6EIV3_9VIRU</name>
<proteinExistence type="predicted"/>
<sequence length="729" mass="77637">MGGSGGDACAENAAKGPDPASPATADRAQATTPREVLTTPTATALESHPRNALPDASVAFGPNCTYSVDPHIVVPGAAHHVVAQAQSVQSSDTRAVCRAFQAIFGRTTTKGEALPVPPPLFEVVKAAVEGTSAQVPVAALDALSRSYAHMNSDVLASEALEHVGVWLLRAASGRASVGESMAKDNKALHARDAIPVKDTLDSLRSDPVLPHRTDACPTDDNDDNNDKIPSAECQLSPCDHSARMVAAIETFATSLVDATRDKKPPLDVMALCRGPAQALARGLRAAIARVRTLDSPVLDLAGIKCAQHALADAIDLAPNGTGDAMGYMLGLLTSIDAVGADIDSVVDGIALQKIAAIVSNVSHPLRSIVLQGLEITDVDTESDRKCDDVDNASLCAPSPPHAHPRSAHAQDDLLTRAHQHHPDLFIDILGRVDLWDVGSLALASRGHYVLVTQTLREDDARGQSRRLARVALSGTLWLQHYGDSHTYDPVGHTITPSPSVDHGPLAGLDPLVLVYRRMAAFRGPHRDARLWLNMDRLAVACALGCGGAIRWYLASIGCDLDPETLDSQEPFDRASRIAHQAGVYASPMMMRIAITASIRWIVQRQGCRRRHMAPLQVGEIQLLVKNATVGIVRGLGRRLALCRRRALPGLPALVDVLCTLLAAVRRDMDDQGWTGNYVFAGLRAAFRRAALLVLAPGTPLPMMPARVRLASALFEAAKPAPPYCPHRAL</sequence>
<evidence type="ECO:0000256" key="1">
    <source>
        <dbReference type="SAM" id="MobiDB-lite"/>
    </source>
</evidence>
<dbReference type="InterPro" id="IPR043841">
    <property type="entry name" value="DUF5867"/>
</dbReference>
<feature type="region of interest" description="Disordered" evidence="1">
    <location>
        <begin position="1"/>
        <end position="36"/>
    </location>
</feature>
<gene>
    <name evidence="3" type="ORF">pclt_cds_851</name>
</gene>
<feature type="domain" description="DUF5867" evidence="2">
    <location>
        <begin position="240"/>
        <end position="518"/>
    </location>
</feature>
<organism evidence="3 4">
    <name type="scientific">Pandoravirus celtis</name>
    <dbReference type="NCBI Taxonomy" id="2568002"/>
    <lineage>
        <taxon>Viruses</taxon>
        <taxon>Pandoravirus</taxon>
    </lineage>
</organism>
<dbReference type="EMBL" id="MK174290">
    <property type="protein sequence ID" value="QBZ81438.1"/>
    <property type="molecule type" value="Genomic_DNA"/>
</dbReference>
<feature type="compositionally biased region" description="Basic and acidic residues" evidence="1">
    <location>
        <begin position="201"/>
        <end position="214"/>
    </location>
</feature>